<dbReference type="EMBL" id="SNXO01000011">
    <property type="protein sequence ID" value="TDP57660.1"/>
    <property type="molecule type" value="Genomic_DNA"/>
</dbReference>
<evidence type="ECO:0000313" key="2">
    <source>
        <dbReference type="Proteomes" id="UP000295500"/>
    </source>
</evidence>
<dbReference type="NCBIfam" id="TIGR03057">
    <property type="entry name" value="xxxLxxG_by_4"/>
    <property type="match status" value="1"/>
</dbReference>
<evidence type="ECO:0000313" key="1">
    <source>
        <dbReference type="EMBL" id="TDP57660.1"/>
    </source>
</evidence>
<proteinExistence type="predicted"/>
<accession>A0A4R6Q6M0</accession>
<sequence>MRKLFNNSKRLKALVITLIITTISLFGVSYSVFAKTTSGSVNDGATTTSSTPTDAENVYVMTKANGNEYQRIVSADGTLHYKGYDSYTLPVSMKISYTLDGKSITPKELAGKSGHVVIHISYANNIRSGGVNVPFLVLTGLAMDDEHFSNISVDNGKTMDDGSRNIVVGFALPGMQSSLGVSSGDLDIPESVTISCDTDKYSVDTMYTVATSQVFKDIDMSDVSSLGDIKSQLSKLTSGIDQLVSGIDQINSGASQLSNGVKSLDTQLKTPLTAAAGKSLKAQAKASVVAQFGSKTDSKSYYNQIKNQAATTFYDTLTNQSNITAAQKQVLANLNASAIASSAASAAASSAQAQVDSNAMFKTGTGDLWKSVYAAATQQYIKAYLSDTTVNEQMASHITALTEQLKIKNVDPTDAENYAKAYITSQYTENAKTAAANDTSTNGPAYIATSSMNTIKSSIVGAASSAASGTASSVSQQVASKVTESVIKSVAYSAKDTVGTSLADSVEQAAISAAQSATTTTVASTKLTIAKNIEYQGLVSGASELAAGTNTLKTSVDSMVDQVMGKLSKLSKSDLTSIIKNAESISSAAKSYNSFGGNGSYNSVTFIYKVDEVSPK</sequence>
<organism evidence="1 2">
    <name type="scientific">Aminicella lysinilytica</name>
    <dbReference type="NCBI Taxonomy" id="433323"/>
    <lineage>
        <taxon>Bacteria</taxon>
        <taxon>Bacillati</taxon>
        <taxon>Bacillota</taxon>
        <taxon>Clostridia</taxon>
        <taxon>Peptostreptococcales</taxon>
        <taxon>Anaerovoracaceae</taxon>
        <taxon>Aminicella</taxon>
    </lineage>
</organism>
<keyword evidence="2" id="KW-1185">Reference proteome</keyword>
<dbReference type="OrthoDB" id="9815841at2"/>
<dbReference type="Proteomes" id="UP000295500">
    <property type="component" value="Unassembled WGS sequence"/>
</dbReference>
<comment type="caution">
    <text evidence="1">The sequence shown here is derived from an EMBL/GenBank/DDBJ whole genome shotgun (WGS) entry which is preliminary data.</text>
</comment>
<dbReference type="AlphaFoldDB" id="A0A4R6Q6M0"/>
<gene>
    <name evidence="1" type="ORF">EV211_11128</name>
</gene>
<protein>
    <submittedName>
        <fullName evidence="1">X-X-X-Leu-X-X-Gly heptad repeat protein</fullName>
    </submittedName>
</protein>
<name>A0A4R6Q6M0_9FIRM</name>
<reference evidence="1 2" key="1">
    <citation type="submission" date="2019-03" db="EMBL/GenBank/DDBJ databases">
        <title>Genomic Encyclopedia of Type Strains, Phase IV (KMG-IV): sequencing the most valuable type-strain genomes for metagenomic binning, comparative biology and taxonomic classification.</title>
        <authorList>
            <person name="Goeker M."/>
        </authorList>
    </citation>
    <scope>NUCLEOTIDE SEQUENCE [LARGE SCALE GENOMIC DNA]</scope>
    <source>
        <strain evidence="1 2">DSM 28287</strain>
    </source>
</reference>
<dbReference type="RefSeq" id="WP_133528178.1">
    <property type="nucleotide sequence ID" value="NZ_CALCQM010000024.1"/>
</dbReference>
<dbReference type="InterPro" id="IPR023908">
    <property type="entry name" value="xxxLxxG_rpt"/>
</dbReference>